<dbReference type="AlphaFoldDB" id="G7YIN6"/>
<reference evidence="1" key="1">
    <citation type="journal article" date="2011" name="Genome Biol.">
        <title>The draft genome of the carcinogenic human liver fluke Clonorchis sinensis.</title>
        <authorList>
            <person name="Wang X."/>
            <person name="Chen W."/>
            <person name="Huang Y."/>
            <person name="Sun J."/>
            <person name="Men J."/>
            <person name="Liu H."/>
            <person name="Luo F."/>
            <person name="Guo L."/>
            <person name="Lv X."/>
            <person name="Deng C."/>
            <person name="Zhou C."/>
            <person name="Fan Y."/>
            <person name="Li X."/>
            <person name="Huang L."/>
            <person name="Hu Y."/>
            <person name="Liang C."/>
            <person name="Hu X."/>
            <person name="Xu J."/>
            <person name="Yu X."/>
        </authorList>
    </citation>
    <scope>NUCLEOTIDE SEQUENCE [LARGE SCALE GENOMIC DNA]</scope>
    <source>
        <strain evidence="1">Henan</strain>
    </source>
</reference>
<evidence type="ECO:0000313" key="1">
    <source>
        <dbReference type="EMBL" id="GAA52819.1"/>
    </source>
</evidence>
<dbReference type="PANTHER" id="PTHR47331">
    <property type="entry name" value="PHD-TYPE DOMAIN-CONTAINING PROTEIN"/>
    <property type="match status" value="1"/>
</dbReference>
<dbReference type="GO" id="GO:0016853">
    <property type="term" value="F:isomerase activity"/>
    <property type="evidence" value="ECO:0007669"/>
    <property type="project" value="UniProtKB-KW"/>
</dbReference>
<proteinExistence type="predicted"/>
<reference key="2">
    <citation type="submission" date="2011-10" db="EMBL/GenBank/DDBJ databases">
        <title>The genome and transcriptome sequence of Clonorchis sinensis provide insights into the carcinogenic liver fluke.</title>
        <authorList>
            <person name="Wang X."/>
            <person name="Huang Y."/>
            <person name="Chen W."/>
            <person name="Liu H."/>
            <person name="Guo L."/>
            <person name="Chen Y."/>
            <person name="Luo F."/>
            <person name="Zhou W."/>
            <person name="Sun J."/>
            <person name="Mao Q."/>
            <person name="Liang P."/>
            <person name="Zhou C."/>
            <person name="Tian Y."/>
            <person name="Men J."/>
            <person name="Lv X."/>
            <person name="Huang L."/>
            <person name="Zhou J."/>
            <person name="Hu Y."/>
            <person name="Li R."/>
            <person name="Zhang F."/>
            <person name="Lei H."/>
            <person name="Li X."/>
            <person name="Hu X."/>
            <person name="Liang C."/>
            <person name="Xu J."/>
            <person name="Wu Z."/>
            <person name="Yu X."/>
        </authorList>
    </citation>
    <scope>NUCLEOTIDE SEQUENCE</scope>
    <source>
        <strain>Henan</strain>
    </source>
</reference>
<evidence type="ECO:0000313" key="2">
    <source>
        <dbReference type="Proteomes" id="UP000008909"/>
    </source>
</evidence>
<feature type="non-terminal residue" evidence="1">
    <location>
        <position position="348"/>
    </location>
</feature>
<organism evidence="1 2">
    <name type="scientific">Clonorchis sinensis</name>
    <name type="common">Chinese liver fluke</name>
    <dbReference type="NCBI Taxonomy" id="79923"/>
    <lineage>
        <taxon>Eukaryota</taxon>
        <taxon>Metazoa</taxon>
        <taxon>Spiralia</taxon>
        <taxon>Lophotrochozoa</taxon>
        <taxon>Platyhelminthes</taxon>
        <taxon>Trematoda</taxon>
        <taxon>Digenea</taxon>
        <taxon>Opisthorchiida</taxon>
        <taxon>Opisthorchiata</taxon>
        <taxon>Opisthorchiidae</taxon>
        <taxon>Clonorchis</taxon>
    </lineage>
</organism>
<protein>
    <submittedName>
        <fullName evidence="1">Protein disulfide-isomerase</fullName>
    </submittedName>
</protein>
<accession>G7YIN6</accession>
<name>G7YIN6_CLOSI</name>
<dbReference type="EMBL" id="DF143358">
    <property type="protein sequence ID" value="GAA52819.1"/>
    <property type="molecule type" value="Genomic_DNA"/>
</dbReference>
<keyword evidence="1" id="KW-0413">Isomerase</keyword>
<dbReference type="Proteomes" id="UP000008909">
    <property type="component" value="Unassembled WGS sequence"/>
</dbReference>
<gene>
    <name evidence="1" type="ORF">CLF_108867</name>
</gene>
<keyword evidence="2" id="KW-1185">Reference proteome</keyword>
<sequence>MEKKLQLMKARNKVRLAELGLNSDDDSVVDVQVDAQVEVKDCLTGIENSTPICEPPAIKPSSYVVKSDLPGVDLEAFDGNRRCYWRFIQQLKYYIEDGVQDNGQRMLYLIHYCRGPAKEAVVEYAMLPPEISYVRARELLKDLFGRKHMVARAISDDLFKKLKPLHDDADSLSRLPIHLQNCHVALSQMNHASDMNSVPTIEQILCTLSNDARRNLARLADTMDNLGKQTGFADLCNFISQEARMTESGTCLGVVPVRVNGPHGSVLTYALLDSGSDVTLVTKDLLDEVGLTGAPTTLNLSKVGGTATVEAGSLRIEFESLDSDETVAAEQAFSIRSPPISPPVMSLT</sequence>